<accession>A0A9X4YDI1</accession>
<evidence type="ECO:0000259" key="1">
    <source>
        <dbReference type="PROSITE" id="PS51833"/>
    </source>
</evidence>
<dbReference type="SUPFAM" id="SSF109604">
    <property type="entry name" value="HD-domain/PDEase-like"/>
    <property type="match status" value="1"/>
</dbReference>
<dbReference type="Proteomes" id="UP000460751">
    <property type="component" value="Unassembled WGS sequence"/>
</dbReference>
<evidence type="ECO:0000313" key="3">
    <source>
        <dbReference type="Proteomes" id="UP000460751"/>
    </source>
</evidence>
<dbReference type="EMBL" id="WMEX01000007">
    <property type="protein sequence ID" value="MYL27654.1"/>
    <property type="molecule type" value="Genomic_DNA"/>
</dbReference>
<dbReference type="OrthoDB" id="9784953at2"/>
<dbReference type="Pfam" id="PF08668">
    <property type="entry name" value="HDOD"/>
    <property type="match status" value="1"/>
</dbReference>
<dbReference type="InterPro" id="IPR013976">
    <property type="entry name" value="HDOD"/>
</dbReference>
<dbReference type="RefSeq" id="WP_160899279.1">
    <property type="nucleotide sequence ID" value="NZ_WMEX01000007.1"/>
</dbReference>
<proteinExistence type="predicted"/>
<dbReference type="Gene3D" id="1.10.3210.10">
    <property type="entry name" value="Hypothetical protein af1432"/>
    <property type="match status" value="1"/>
</dbReference>
<keyword evidence="3" id="KW-1185">Reference proteome</keyword>
<comment type="caution">
    <text evidence="2">The sequence shown here is derived from an EMBL/GenBank/DDBJ whole genome shotgun (WGS) entry which is preliminary data.</text>
</comment>
<feature type="domain" description="HDOD" evidence="1">
    <location>
        <begin position="19"/>
        <end position="212"/>
    </location>
</feature>
<dbReference type="PANTHER" id="PTHR33525">
    <property type="match status" value="1"/>
</dbReference>
<dbReference type="PROSITE" id="PS51833">
    <property type="entry name" value="HDOD"/>
    <property type="match status" value="1"/>
</dbReference>
<dbReference type="InterPro" id="IPR052340">
    <property type="entry name" value="RNase_Y/CdgJ"/>
</dbReference>
<organism evidence="2 3">
    <name type="scientific">Vreelandella halophila</name>
    <dbReference type="NCBI Taxonomy" id="86177"/>
    <lineage>
        <taxon>Bacteria</taxon>
        <taxon>Pseudomonadati</taxon>
        <taxon>Pseudomonadota</taxon>
        <taxon>Gammaproteobacteria</taxon>
        <taxon>Oceanospirillales</taxon>
        <taxon>Halomonadaceae</taxon>
        <taxon>Vreelandella</taxon>
    </lineage>
</organism>
<reference evidence="2 3" key="1">
    <citation type="submission" date="2019-11" db="EMBL/GenBank/DDBJ databases">
        <title>Genome sequences of 17 halophilic strains isolated from different environments.</title>
        <authorList>
            <person name="Furrow R.E."/>
        </authorList>
    </citation>
    <scope>NUCLEOTIDE SEQUENCE [LARGE SCALE GENOMIC DNA]</scope>
    <source>
        <strain evidence="2 3">22507_15_FS</strain>
    </source>
</reference>
<name>A0A9X4YDI1_9GAMM</name>
<dbReference type="AlphaFoldDB" id="A0A9X4YDI1"/>
<dbReference type="PANTHER" id="PTHR33525:SF6">
    <property type="entry name" value="HDOD DOMAIN-CONTAINING PROTEIN"/>
    <property type="match status" value="1"/>
</dbReference>
<evidence type="ECO:0000313" key="2">
    <source>
        <dbReference type="EMBL" id="MYL27654.1"/>
    </source>
</evidence>
<sequence>MPAELTDEQIHNVLQGIRIPPQPQIMVDLQMEQAMPDPDIEQIAKLIRQDVSLSGMMLKFVNSPFLQHSNQISSIEQAVALLGPTTVINIINGLSIKGEMSDQAIRAMTRFWDTATDIAQVSAHVARAIGAKNPDESYAIGLFHNAGIPLMMERFPDYDDVMMESYARDEPRLIDVENRMLNTNHAVVGYYVAKSWNLPRHLCEVIAEHHNVQQVFAQTGTRAQERKTLLATLKIAEHICGNFSILGQQEEDYEWQRLEQDVLIHTGLTQYDLEEMAQNFRDMGITVHGGY</sequence>
<gene>
    <name evidence="2" type="ORF">GLW01_12740</name>
</gene>
<protein>
    <submittedName>
        <fullName evidence="2">HDOD domain-containing protein</fullName>
    </submittedName>
</protein>